<gene>
    <name evidence="2" type="primary">Dper\GL17917</name>
    <name evidence="2" type="ORF">Dper_GL17917</name>
</gene>
<dbReference type="EMBL" id="CH479203">
    <property type="protein sequence ID" value="EDW30254.1"/>
    <property type="molecule type" value="Genomic_DNA"/>
</dbReference>
<proteinExistence type="predicted"/>
<sequence length="68" mass="7300">MSTAAATTTERATTVNSANQAPGLSLHPSQQDKRTANATTMLQVQQQEEQQEQQEQQRSTSAAGKGKL</sequence>
<dbReference type="Proteomes" id="UP000008744">
    <property type="component" value="Unassembled WGS sequence"/>
</dbReference>
<feature type="compositionally biased region" description="Low complexity" evidence="1">
    <location>
        <begin position="43"/>
        <end position="57"/>
    </location>
</feature>
<protein>
    <submittedName>
        <fullName evidence="2">GL17917</fullName>
    </submittedName>
</protein>
<keyword evidence="3" id="KW-1185">Reference proteome</keyword>
<evidence type="ECO:0000256" key="1">
    <source>
        <dbReference type="SAM" id="MobiDB-lite"/>
    </source>
</evidence>
<evidence type="ECO:0000313" key="3">
    <source>
        <dbReference type="Proteomes" id="UP000008744"/>
    </source>
</evidence>
<evidence type="ECO:0000313" key="2">
    <source>
        <dbReference type="EMBL" id="EDW30254.1"/>
    </source>
</evidence>
<dbReference type="HOGENOM" id="CLU_2796662_0_0_1"/>
<dbReference type="AlphaFoldDB" id="B4H1Q2"/>
<feature type="compositionally biased region" description="Low complexity" evidence="1">
    <location>
        <begin position="1"/>
        <end position="14"/>
    </location>
</feature>
<organism evidence="3">
    <name type="scientific">Drosophila persimilis</name>
    <name type="common">Fruit fly</name>
    <dbReference type="NCBI Taxonomy" id="7234"/>
    <lineage>
        <taxon>Eukaryota</taxon>
        <taxon>Metazoa</taxon>
        <taxon>Ecdysozoa</taxon>
        <taxon>Arthropoda</taxon>
        <taxon>Hexapoda</taxon>
        <taxon>Insecta</taxon>
        <taxon>Pterygota</taxon>
        <taxon>Neoptera</taxon>
        <taxon>Endopterygota</taxon>
        <taxon>Diptera</taxon>
        <taxon>Brachycera</taxon>
        <taxon>Muscomorpha</taxon>
        <taxon>Ephydroidea</taxon>
        <taxon>Drosophilidae</taxon>
        <taxon>Drosophila</taxon>
        <taxon>Sophophora</taxon>
    </lineage>
</organism>
<accession>B4H1Q2</accession>
<feature type="region of interest" description="Disordered" evidence="1">
    <location>
        <begin position="1"/>
        <end position="68"/>
    </location>
</feature>
<reference evidence="2 3" key="1">
    <citation type="journal article" date="2007" name="Nature">
        <title>Evolution of genes and genomes on the Drosophila phylogeny.</title>
        <authorList>
            <consortium name="Drosophila 12 Genomes Consortium"/>
            <person name="Clark A.G."/>
            <person name="Eisen M.B."/>
            <person name="Smith D.R."/>
            <person name="Bergman C.M."/>
            <person name="Oliver B."/>
            <person name="Markow T.A."/>
            <person name="Kaufman T.C."/>
            <person name="Kellis M."/>
            <person name="Gelbart W."/>
            <person name="Iyer V.N."/>
            <person name="Pollard D.A."/>
            <person name="Sackton T.B."/>
            <person name="Larracuente A.M."/>
            <person name="Singh N.D."/>
            <person name="Abad J.P."/>
            <person name="Abt D.N."/>
            <person name="Adryan B."/>
            <person name="Aguade M."/>
            <person name="Akashi H."/>
            <person name="Anderson W.W."/>
            <person name="Aquadro C.F."/>
            <person name="Ardell D.H."/>
            <person name="Arguello R."/>
            <person name="Artieri C.G."/>
            <person name="Barbash D.A."/>
            <person name="Barker D."/>
            <person name="Barsanti P."/>
            <person name="Batterham P."/>
            <person name="Batzoglou S."/>
            <person name="Begun D."/>
            <person name="Bhutkar A."/>
            <person name="Blanco E."/>
            <person name="Bosak S.A."/>
            <person name="Bradley R.K."/>
            <person name="Brand A.D."/>
            <person name="Brent M.R."/>
            <person name="Brooks A.N."/>
            <person name="Brown R.H."/>
            <person name="Butlin R.K."/>
            <person name="Caggese C."/>
            <person name="Calvi B.R."/>
            <person name="Bernardo de Carvalho A."/>
            <person name="Caspi A."/>
            <person name="Castrezana S."/>
            <person name="Celniker S.E."/>
            <person name="Chang J.L."/>
            <person name="Chapple C."/>
            <person name="Chatterji S."/>
            <person name="Chinwalla A."/>
            <person name="Civetta A."/>
            <person name="Clifton S.W."/>
            <person name="Comeron J.M."/>
            <person name="Costello J.C."/>
            <person name="Coyne J.A."/>
            <person name="Daub J."/>
            <person name="David R.G."/>
            <person name="Delcher A.L."/>
            <person name="Delehaunty K."/>
            <person name="Do C.B."/>
            <person name="Ebling H."/>
            <person name="Edwards K."/>
            <person name="Eickbush T."/>
            <person name="Evans J.D."/>
            <person name="Filipski A."/>
            <person name="Findeiss S."/>
            <person name="Freyhult E."/>
            <person name="Fulton L."/>
            <person name="Fulton R."/>
            <person name="Garcia A.C."/>
            <person name="Gardiner A."/>
            <person name="Garfield D.A."/>
            <person name="Garvin B.E."/>
            <person name="Gibson G."/>
            <person name="Gilbert D."/>
            <person name="Gnerre S."/>
            <person name="Godfrey J."/>
            <person name="Good R."/>
            <person name="Gotea V."/>
            <person name="Gravely B."/>
            <person name="Greenberg A.J."/>
            <person name="Griffiths-Jones S."/>
            <person name="Gross S."/>
            <person name="Guigo R."/>
            <person name="Gustafson E.A."/>
            <person name="Haerty W."/>
            <person name="Hahn M.W."/>
            <person name="Halligan D.L."/>
            <person name="Halpern A.L."/>
            <person name="Halter G.M."/>
            <person name="Han M.V."/>
            <person name="Heger A."/>
            <person name="Hillier L."/>
            <person name="Hinrichs A.S."/>
            <person name="Holmes I."/>
            <person name="Hoskins R.A."/>
            <person name="Hubisz M.J."/>
            <person name="Hultmark D."/>
            <person name="Huntley M.A."/>
            <person name="Jaffe D.B."/>
            <person name="Jagadeeshan S."/>
            <person name="Jeck W.R."/>
            <person name="Johnson J."/>
            <person name="Jones C.D."/>
            <person name="Jordan W.C."/>
            <person name="Karpen G.H."/>
            <person name="Kataoka E."/>
            <person name="Keightley P.D."/>
            <person name="Kheradpour P."/>
            <person name="Kirkness E.F."/>
            <person name="Koerich L.B."/>
            <person name="Kristiansen K."/>
            <person name="Kudrna D."/>
            <person name="Kulathinal R.J."/>
            <person name="Kumar S."/>
            <person name="Kwok R."/>
            <person name="Lander E."/>
            <person name="Langley C.H."/>
            <person name="Lapoint R."/>
            <person name="Lazzaro B.P."/>
            <person name="Lee S.J."/>
            <person name="Levesque L."/>
            <person name="Li R."/>
            <person name="Lin C.F."/>
            <person name="Lin M.F."/>
            <person name="Lindblad-Toh K."/>
            <person name="Llopart A."/>
            <person name="Long M."/>
            <person name="Low L."/>
            <person name="Lozovsky E."/>
            <person name="Lu J."/>
            <person name="Luo M."/>
            <person name="Machado C.A."/>
            <person name="Makalowski W."/>
            <person name="Marzo M."/>
            <person name="Matsuda M."/>
            <person name="Matzkin L."/>
            <person name="McAllister B."/>
            <person name="McBride C.S."/>
            <person name="McKernan B."/>
            <person name="McKernan K."/>
            <person name="Mendez-Lago M."/>
            <person name="Minx P."/>
            <person name="Mollenhauer M.U."/>
            <person name="Montooth K."/>
            <person name="Mount S.M."/>
            <person name="Mu X."/>
            <person name="Myers E."/>
            <person name="Negre B."/>
            <person name="Newfeld S."/>
            <person name="Nielsen R."/>
            <person name="Noor M.A."/>
            <person name="O'Grady P."/>
            <person name="Pachter L."/>
            <person name="Papaceit M."/>
            <person name="Parisi M.J."/>
            <person name="Parisi M."/>
            <person name="Parts L."/>
            <person name="Pedersen J.S."/>
            <person name="Pesole G."/>
            <person name="Phillippy A.M."/>
            <person name="Ponting C.P."/>
            <person name="Pop M."/>
            <person name="Porcelli D."/>
            <person name="Powell J.R."/>
            <person name="Prohaska S."/>
            <person name="Pruitt K."/>
            <person name="Puig M."/>
            <person name="Quesneville H."/>
            <person name="Ram K.R."/>
            <person name="Rand D."/>
            <person name="Rasmussen M.D."/>
            <person name="Reed L.K."/>
            <person name="Reenan R."/>
            <person name="Reily A."/>
            <person name="Remington K.A."/>
            <person name="Rieger T.T."/>
            <person name="Ritchie M.G."/>
            <person name="Robin C."/>
            <person name="Rogers Y.H."/>
            <person name="Rohde C."/>
            <person name="Rozas J."/>
            <person name="Rubenfield M.J."/>
            <person name="Ruiz A."/>
            <person name="Russo S."/>
            <person name="Salzberg S.L."/>
            <person name="Sanchez-Gracia A."/>
            <person name="Saranga D.J."/>
            <person name="Sato H."/>
            <person name="Schaeffer S.W."/>
            <person name="Schatz M.C."/>
            <person name="Schlenke T."/>
            <person name="Schwartz R."/>
            <person name="Segarra C."/>
            <person name="Singh R.S."/>
            <person name="Sirot L."/>
            <person name="Sirota M."/>
            <person name="Sisneros N.B."/>
            <person name="Smith C.D."/>
            <person name="Smith T.F."/>
            <person name="Spieth J."/>
            <person name="Stage D.E."/>
            <person name="Stark A."/>
            <person name="Stephan W."/>
            <person name="Strausberg R.L."/>
            <person name="Strempel S."/>
            <person name="Sturgill D."/>
            <person name="Sutton G."/>
            <person name="Sutton G.G."/>
            <person name="Tao W."/>
            <person name="Teichmann S."/>
            <person name="Tobari Y.N."/>
            <person name="Tomimura Y."/>
            <person name="Tsolas J.M."/>
            <person name="Valente V.L."/>
            <person name="Venter E."/>
            <person name="Venter J.C."/>
            <person name="Vicario S."/>
            <person name="Vieira F.G."/>
            <person name="Vilella A.J."/>
            <person name="Villasante A."/>
            <person name="Walenz B."/>
            <person name="Wang J."/>
            <person name="Wasserman M."/>
            <person name="Watts T."/>
            <person name="Wilson D."/>
            <person name="Wilson R.K."/>
            <person name="Wing R.A."/>
            <person name="Wolfner M.F."/>
            <person name="Wong A."/>
            <person name="Wong G.K."/>
            <person name="Wu C.I."/>
            <person name="Wu G."/>
            <person name="Yamamoto D."/>
            <person name="Yang H.P."/>
            <person name="Yang S.P."/>
            <person name="Yorke J.A."/>
            <person name="Yoshida K."/>
            <person name="Zdobnov E."/>
            <person name="Zhang P."/>
            <person name="Zhang Y."/>
            <person name="Zimin A.V."/>
            <person name="Baldwin J."/>
            <person name="Abdouelleil A."/>
            <person name="Abdulkadir J."/>
            <person name="Abebe A."/>
            <person name="Abera B."/>
            <person name="Abreu J."/>
            <person name="Acer S.C."/>
            <person name="Aftuck L."/>
            <person name="Alexander A."/>
            <person name="An P."/>
            <person name="Anderson E."/>
            <person name="Anderson S."/>
            <person name="Arachi H."/>
            <person name="Azer M."/>
            <person name="Bachantsang P."/>
            <person name="Barry A."/>
            <person name="Bayul T."/>
            <person name="Berlin A."/>
            <person name="Bessette D."/>
            <person name="Bloom T."/>
            <person name="Blye J."/>
            <person name="Boguslavskiy L."/>
            <person name="Bonnet C."/>
            <person name="Boukhgalter B."/>
            <person name="Bourzgui I."/>
            <person name="Brown A."/>
            <person name="Cahill P."/>
            <person name="Channer S."/>
            <person name="Cheshatsang Y."/>
            <person name="Chuda L."/>
            <person name="Citroen M."/>
            <person name="Collymore A."/>
            <person name="Cooke P."/>
            <person name="Costello M."/>
            <person name="D'Aco K."/>
            <person name="Daza R."/>
            <person name="De Haan G."/>
            <person name="DeGray S."/>
            <person name="DeMaso C."/>
            <person name="Dhargay N."/>
            <person name="Dooley K."/>
            <person name="Dooley E."/>
            <person name="Doricent M."/>
            <person name="Dorje P."/>
            <person name="Dorjee K."/>
            <person name="Dupes A."/>
            <person name="Elong R."/>
            <person name="Falk J."/>
            <person name="Farina A."/>
            <person name="Faro S."/>
            <person name="Ferguson D."/>
            <person name="Fisher S."/>
            <person name="Foley C.D."/>
            <person name="Franke A."/>
            <person name="Friedrich D."/>
            <person name="Gadbois L."/>
            <person name="Gearin G."/>
            <person name="Gearin C.R."/>
            <person name="Giannoukos G."/>
            <person name="Goode T."/>
            <person name="Graham J."/>
            <person name="Grandbois E."/>
            <person name="Grewal S."/>
            <person name="Gyaltsen K."/>
            <person name="Hafez N."/>
            <person name="Hagos B."/>
            <person name="Hall J."/>
            <person name="Henson C."/>
            <person name="Hollinger A."/>
            <person name="Honan T."/>
            <person name="Huard M.D."/>
            <person name="Hughes L."/>
            <person name="Hurhula B."/>
            <person name="Husby M.E."/>
            <person name="Kamat A."/>
            <person name="Kanga B."/>
            <person name="Kashin S."/>
            <person name="Khazanovich D."/>
            <person name="Kisner P."/>
            <person name="Lance K."/>
            <person name="Lara M."/>
            <person name="Lee W."/>
            <person name="Lennon N."/>
            <person name="Letendre F."/>
            <person name="LeVine R."/>
            <person name="Lipovsky A."/>
            <person name="Liu X."/>
            <person name="Liu J."/>
            <person name="Liu S."/>
            <person name="Lokyitsang T."/>
            <person name="Lokyitsang Y."/>
            <person name="Lubonja R."/>
            <person name="Lui A."/>
            <person name="MacDonald P."/>
            <person name="Magnisalis V."/>
            <person name="Maru K."/>
            <person name="Matthews C."/>
            <person name="McCusker W."/>
            <person name="McDonough S."/>
            <person name="Mehta T."/>
            <person name="Meldrim J."/>
            <person name="Meneus L."/>
            <person name="Mihai O."/>
            <person name="Mihalev A."/>
            <person name="Mihova T."/>
            <person name="Mittelman R."/>
            <person name="Mlenga V."/>
            <person name="Montmayeur A."/>
            <person name="Mulrain L."/>
            <person name="Navidi A."/>
            <person name="Naylor J."/>
            <person name="Negash T."/>
            <person name="Nguyen T."/>
            <person name="Nguyen N."/>
            <person name="Nicol R."/>
            <person name="Norbu C."/>
            <person name="Norbu N."/>
            <person name="Novod N."/>
            <person name="O'Neill B."/>
            <person name="Osman S."/>
            <person name="Markiewicz E."/>
            <person name="Oyono O.L."/>
            <person name="Patti C."/>
            <person name="Phunkhang P."/>
            <person name="Pierre F."/>
            <person name="Priest M."/>
            <person name="Raghuraman S."/>
            <person name="Rege F."/>
            <person name="Reyes R."/>
            <person name="Rise C."/>
            <person name="Rogov P."/>
            <person name="Ross K."/>
            <person name="Ryan E."/>
            <person name="Settipalli S."/>
            <person name="Shea T."/>
            <person name="Sherpa N."/>
            <person name="Shi L."/>
            <person name="Shih D."/>
            <person name="Sparrow T."/>
            <person name="Spaulding J."/>
            <person name="Stalker J."/>
            <person name="Stange-Thomann N."/>
            <person name="Stavropoulos S."/>
            <person name="Stone C."/>
            <person name="Strader C."/>
            <person name="Tesfaye S."/>
            <person name="Thomson T."/>
            <person name="Thoulutsang Y."/>
            <person name="Thoulutsang D."/>
            <person name="Topham K."/>
            <person name="Topping I."/>
            <person name="Tsamla T."/>
            <person name="Vassiliev H."/>
            <person name="Vo A."/>
            <person name="Wangchuk T."/>
            <person name="Wangdi T."/>
            <person name="Weiand M."/>
            <person name="Wilkinson J."/>
            <person name="Wilson A."/>
            <person name="Yadav S."/>
            <person name="Young G."/>
            <person name="Yu Q."/>
            <person name="Zembek L."/>
            <person name="Zhong D."/>
            <person name="Zimmer A."/>
            <person name="Zwirko Z."/>
            <person name="Jaffe D.B."/>
            <person name="Alvarez P."/>
            <person name="Brockman W."/>
            <person name="Butler J."/>
            <person name="Chin C."/>
            <person name="Gnerre S."/>
            <person name="Grabherr M."/>
            <person name="Kleber M."/>
            <person name="Mauceli E."/>
            <person name="MacCallum I."/>
        </authorList>
    </citation>
    <scope>NUCLEOTIDE SEQUENCE [LARGE SCALE GENOMIC DNA]</scope>
    <source>
        <strain evidence="3">MSH-3 / Tucson 14011-0111.49</strain>
    </source>
</reference>
<name>B4H1Q2_DROPE</name>